<keyword evidence="3" id="KW-1003">Cell membrane</keyword>
<name>A0A1J7I1B1_LUPAN</name>
<sequence>MNSSSSLDILDLSYNLLTSAIFHWIFNFTTNLHSLDLDGNLLEGPIPNGFGTEMSSIEVLSLSLNKLQGEVPASLGNICTLRELYLSGNNLSGELSRIVQSFSRCNRHIFQILDLSYNQIAGALPDLSILSSLRELDLSNNQLIGEMPKGIGLMYELEALYIDGNSLEGDITEWHLNNLSNLKVLDLSDNSLSLKFGTTWVPPFQIQRLGLASCKLGPSFPRWLQTQRYLSFIDISDAGINDTVPVWFWNKIQSISEMNMSCNNLIGKIPIELGQLFGLVSLNLSRNNLSGEIPSDIGNLNSLEFLDLSRNHLSGRIPSSLSQIDTLGVLDLSHNSLSGKIPLGTQLQTFGPSSFEANLDLCGKPLEKICPGNETPIKPQGAAANDIDEESVFYGAFYMSIGIGIFTGFWGLIGSILLWKPWKNAYLKFLDKLTVKIVGCLR</sequence>
<evidence type="ECO:0000256" key="10">
    <source>
        <dbReference type="ARBA" id="ARBA00023170"/>
    </source>
</evidence>
<accession>A0A1J7I1B1</accession>
<keyword evidence="14" id="KW-1185">Reference proteome</keyword>
<dbReference type="InterPro" id="IPR046956">
    <property type="entry name" value="RLP23-like"/>
</dbReference>
<dbReference type="STRING" id="3871.A0A1J7I1B1"/>
<keyword evidence="11" id="KW-0325">Glycoprotein</keyword>
<comment type="subcellular location">
    <subcellularLocation>
        <location evidence="1">Cell membrane</location>
        <topology evidence="1">Single-pass type I membrane protein</topology>
    </subcellularLocation>
</comment>
<keyword evidence="7" id="KW-0677">Repeat</keyword>
<comment type="similarity">
    <text evidence="2">Belongs to the RLP family.</text>
</comment>
<keyword evidence="8 12" id="KW-1133">Transmembrane helix</keyword>
<evidence type="ECO:0000256" key="7">
    <source>
        <dbReference type="ARBA" id="ARBA00022737"/>
    </source>
</evidence>
<evidence type="ECO:0000256" key="3">
    <source>
        <dbReference type="ARBA" id="ARBA00022475"/>
    </source>
</evidence>
<dbReference type="Pfam" id="PF00560">
    <property type="entry name" value="LRR_1"/>
    <property type="match status" value="5"/>
</dbReference>
<dbReference type="SMART" id="SM00369">
    <property type="entry name" value="LRR_TYP"/>
    <property type="match status" value="4"/>
</dbReference>
<reference evidence="13 14" key="1">
    <citation type="journal article" date="2017" name="Plant Biotechnol. J.">
        <title>A comprehensive draft genome sequence for lupin (Lupinus angustifolius), an emerging health food: insights into plant-microbe interactions and legume evolution.</title>
        <authorList>
            <person name="Hane J.K."/>
            <person name="Ming Y."/>
            <person name="Kamphuis L.G."/>
            <person name="Nelson M.N."/>
            <person name="Garg G."/>
            <person name="Atkins C.A."/>
            <person name="Bayer P.E."/>
            <person name="Bravo A."/>
            <person name="Bringans S."/>
            <person name="Cannon S."/>
            <person name="Edwards D."/>
            <person name="Foley R."/>
            <person name="Gao L.L."/>
            <person name="Harrison M.J."/>
            <person name="Huang W."/>
            <person name="Hurgobin B."/>
            <person name="Li S."/>
            <person name="Liu C.W."/>
            <person name="McGrath A."/>
            <person name="Morahan G."/>
            <person name="Murray J."/>
            <person name="Weller J."/>
            <person name="Jian J."/>
            <person name="Singh K.B."/>
        </authorList>
    </citation>
    <scope>NUCLEOTIDE SEQUENCE [LARGE SCALE GENOMIC DNA]</scope>
    <source>
        <strain evidence="14">cv. Tanjil</strain>
        <tissue evidence="13">Whole plant</tissue>
    </source>
</reference>
<dbReference type="Gramene" id="OIW07837">
    <property type="protein sequence ID" value="OIW07837"/>
    <property type="gene ID" value="TanjilG_32693"/>
</dbReference>
<dbReference type="PRINTS" id="PR00019">
    <property type="entry name" value="LEURICHRPT"/>
</dbReference>
<dbReference type="Proteomes" id="UP000188354">
    <property type="component" value="Chromosome LG07"/>
</dbReference>
<evidence type="ECO:0000256" key="9">
    <source>
        <dbReference type="ARBA" id="ARBA00023136"/>
    </source>
</evidence>
<evidence type="ECO:0000256" key="11">
    <source>
        <dbReference type="ARBA" id="ARBA00023180"/>
    </source>
</evidence>
<dbReference type="FunFam" id="3.80.10.10:FF:000041">
    <property type="entry name" value="LRR receptor-like serine/threonine-protein kinase ERECTA"/>
    <property type="match status" value="1"/>
</dbReference>
<evidence type="ECO:0000313" key="13">
    <source>
        <dbReference type="EMBL" id="OIW07837.1"/>
    </source>
</evidence>
<evidence type="ECO:0000256" key="2">
    <source>
        <dbReference type="ARBA" id="ARBA00009592"/>
    </source>
</evidence>
<keyword evidence="9 12" id="KW-0472">Membrane</keyword>
<dbReference type="InterPro" id="IPR032675">
    <property type="entry name" value="LRR_dom_sf"/>
</dbReference>
<proteinExistence type="inferred from homology"/>
<dbReference type="PROSITE" id="PS51450">
    <property type="entry name" value="LRR"/>
    <property type="match status" value="1"/>
</dbReference>
<evidence type="ECO:0000256" key="5">
    <source>
        <dbReference type="ARBA" id="ARBA00022692"/>
    </source>
</evidence>
<dbReference type="GO" id="GO:0005886">
    <property type="term" value="C:plasma membrane"/>
    <property type="evidence" value="ECO:0007669"/>
    <property type="project" value="UniProtKB-SubCell"/>
</dbReference>
<evidence type="ECO:0000313" key="14">
    <source>
        <dbReference type="Proteomes" id="UP000188354"/>
    </source>
</evidence>
<evidence type="ECO:0000256" key="4">
    <source>
        <dbReference type="ARBA" id="ARBA00022614"/>
    </source>
</evidence>
<dbReference type="FunFam" id="3.80.10.10:FF:000095">
    <property type="entry name" value="LRR receptor-like serine/threonine-protein kinase GSO1"/>
    <property type="match status" value="1"/>
</dbReference>
<dbReference type="PANTHER" id="PTHR48063:SF101">
    <property type="entry name" value="LRR RECEPTOR-LIKE SERINE_THREONINE-PROTEIN KINASE FLS2"/>
    <property type="match status" value="1"/>
</dbReference>
<dbReference type="OMA" id="RINRIGY"/>
<dbReference type="EMBL" id="CM007367">
    <property type="protein sequence ID" value="OIW07837.1"/>
    <property type="molecule type" value="Genomic_DNA"/>
</dbReference>
<keyword evidence="6" id="KW-0732">Signal</keyword>
<gene>
    <name evidence="13" type="ORF">TanjilG_32693</name>
</gene>
<dbReference type="Gene3D" id="3.80.10.10">
    <property type="entry name" value="Ribonuclease Inhibitor"/>
    <property type="match status" value="3"/>
</dbReference>
<dbReference type="InterPro" id="IPR001611">
    <property type="entry name" value="Leu-rich_rpt"/>
</dbReference>
<keyword evidence="10" id="KW-0675">Receptor</keyword>
<dbReference type="Pfam" id="PF13855">
    <property type="entry name" value="LRR_8"/>
    <property type="match status" value="1"/>
</dbReference>
<keyword evidence="4" id="KW-0433">Leucine-rich repeat</keyword>
<feature type="transmembrane region" description="Helical" evidence="12">
    <location>
        <begin position="396"/>
        <end position="419"/>
    </location>
</feature>
<organism evidence="13 14">
    <name type="scientific">Lupinus angustifolius</name>
    <name type="common">Narrow-leaved blue lupine</name>
    <dbReference type="NCBI Taxonomy" id="3871"/>
    <lineage>
        <taxon>Eukaryota</taxon>
        <taxon>Viridiplantae</taxon>
        <taxon>Streptophyta</taxon>
        <taxon>Embryophyta</taxon>
        <taxon>Tracheophyta</taxon>
        <taxon>Spermatophyta</taxon>
        <taxon>Magnoliopsida</taxon>
        <taxon>eudicotyledons</taxon>
        <taxon>Gunneridae</taxon>
        <taxon>Pentapetalae</taxon>
        <taxon>rosids</taxon>
        <taxon>fabids</taxon>
        <taxon>Fabales</taxon>
        <taxon>Fabaceae</taxon>
        <taxon>Papilionoideae</taxon>
        <taxon>50 kb inversion clade</taxon>
        <taxon>genistoids sensu lato</taxon>
        <taxon>core genistoids</taxon>
        <taxon>Genisteae</taxon>
        <taxon>Lupinus</taxon>
    </lineage>
</organism>
<evidence type="ECO:0000256" key="1">
    <source>
        <dbReference type="ARBA" id="ARBA00004251"/>
    </source>
</evidence>
<dbReference type="InterPro" id="IPR003591">
    <property type="entry name" value="Leu-rich_rpt_typical-subtyp"/>
</dbReference>
<evidence type="ECO:0000256" key="8">
    <source>
        <dbReference type="ARBA" id="ARBA00022989"/>
    </source>
</evidence>
<evidence type="ECO:0000256" key="6">
    <source>
        <dbReference type="ARBA" id="ARBA00022729"/>
    </source>
</evidence>
<protein>
    <submittedName>
        <fullName evidence="13">Uncharacterized protein</fullName>
    </submittedName>
</protein>
<evidence type="ECO:0000256" key="12">
    <source>
        <dbReference type="SAM" id="Phobius"/>
    </source>
</evidence>
<dbReference type="SUPFAM" id="SSF52058">
    <property type="entry name" value="L domain-like"/>
    <property type="match status" value="1"/>
</dbReference>
<keyword evidence="5 12" id="KW-0812">Transmembrane</keyword>
<dbReference type="AlphaFoldDB" id="A0A1J7I1B1"/>
<dbReference type="PANTHER" id="PTHR48063">
    <property type="entry name" value="LRR RECEPTOR-LIKE KINASE"/>
    <property type="match status" value="1"/>
</dbReference>